<accession>A0A2A2EUP9</accession>
<protein>
    <recommendedName>
        <fullName evidence="3">Glycosyl transferase family 2</fullName>
    </recommendedName>
</protein>
<sequence length="179" mass="20457">MDAYCIIIDSRLMAARLPRCLATLNHAVARYPDKVDIRVVSDDDNDSLATLTRRIGAHFEPVPLRSIGARGNEAVRRTPINTLIFPTPRMHLIADWLDKVDHLLTHHQWDAVLLTPRRRPLPQGLKRLWQRESGAGTLCVRRDWFERIGGFDPSLDESAHSDLLVRLRACQARVLEFPL</sequence>
<evidence type="ECO:0000313" key="2">
    <source>
        <dbReference type="Proteomes" id="UP000217771"/>
    </source>
</evidence>
<proteinExistence type="predicted"/>
<keyword evidence="2" id="KW-1185">Reference proteome</keyword>
<evidence type="ECO:0000313" key="1">
    <source>
        <dbReference type="EMBL" id="PAU77131.1"/>
    </source>
</evidence>
<comment type="caution">
    <text evidence="1">The sequence shown here is derived from an EMBL/GenBank/DDBJ whole genome shotgun (WGS) entry which is preliminary data.</text>
</comment>
<dbReference type="OrthoDB" id="9069044at2"/>
<dbReference type="SUPFAM" id="SSF53448">
    <property type="entry name" value="Nucleotide-diphospho-sugar transferases"/>
    <property type="match status" value="1"/>
</dbReference>
<reference evidence="1 2" key="1">
    <citation type="submission" date="2017-08" db="EMBL/GenBank/DDBJ databases">
        <title>Halomonas alkalisoli sp. nov., isolated from saline alkaline soil.</title>
        <authorList>
            <person name="Wang D."/>
            <person name="Zhang G."/>
        </authorList>
    </citation>
    <scope>NUCLEOTIDE SEQUENCE [LARGE SCALE GENOMIC DNA]</scope>
    <source>
        <strain evidence="1 2">WRN001</strain>
    </source>
</reference>
<name>A0A2A2EUP9_9GAMM</name>
<dbReference type="RefSeq" id="WP_095620305.1">
    <property type="nucleotide sequence ID" value="NZ_NSKB01000003.1"/>
</dbReference>
<evidence type="ECO:0008006" key="3">
    <source>
        <dbReference type="Google" id="ProtNLM"/>
    </source>
</evidence>
<dbReference type="InterPro" id="IPR029044">
    <property type="entry name" value="Nucleotide-diphossugar_trans"/>
</dbReference>
<dbReference type="AlphaFoldDB" id="A0A2A2EUP9"/>
<gene>
    <name evidence="1" type="ORF">CK498_07715</name>
</gene>
<dbReference type="EMBL" id="NSKB01000003">
    <property type="protein sequence ID" value="PAU77131.1"/>
    <property type="molecule type" value="Genomic_DNA"/>
</dbReference>
<dbReference type="Proteomes" id="UP000217771">
    <property type="component" value="Unassembled WGS sequence"/>
</dbReference>
<organism evidence="1 2">
    <name type="scientific">Halomonas salipaludis</name>
    <dbReference type="NCBI Taxonomy" id="2032625"/>
    <lineage>
        <taxon>Bacteria</taxon>
        <taxon>Pseudomonadati</taxon>
        <taxon>Pseudomonadota</taxon>
        <taxon>Gammaproteobacteria</taxon>
        <taxon>Oceanospirillales</taxon>
        <taxon>Halomonadaceae</taxon>
        <taxon>Halomonas</taxon>
    </lineage>
</organism>